<reference evidence="3 4" key="1">
    <citation type="journal article" date="2017" name="Gigascience">
        <title>Genome sequence of the small brown planthopper, Laodelphax striatellus.</title>
        <authorList>
            <person name="Zhu J."/>
            <person name="Jiang F."/>
            <person name="Wang X."/>
            <person name="Yang P."/>
            <person name="Bao Y."/>
            <person name="Zhao W."/>
            <person name="Wang W."/>
            <person name="Lu H."/>
            <person name="Wang Q."/>
            <person name="Cui N."/>
            <person name="Li J."/>
            <person name="Chen X."/>
            <person name="Luo L."/>
            <person name="Yu J."/>
            <person name="Kang L."/>
            <person name="Cui F."/>
        </authorList>
    </citation>
    <scope>NUCLEOTIDE SEQUENCE [LARGE SCALE GENOMIC DNA]</scope>
    <source>
        <strain evidence="3">Lst14</strain>
    </source>
</reference>
<feature type="signal peptide" evidence="2">
    <location>
        <begin position="1"/>
        <end position="23"/>
    </location>
</feature>
<evidence type="ECO:0000256" key="1">
    <source>
        <dbReference type="SAM" id="MobiDB-lite"/>
    </source>
</evidence>
<dbReference type="EMBL" id="QKKF02004629">
    <property type="protein sequence ID" value="RZF47254.1"/>
    <property type="molecule type" value="Genomic_DNA"/>
</dbReference>
<name>A0A482XNS9_LAOST</name>
<dbReference type="OrthoDB" id="10394364at2759"/>
<accession>A0A482XNS9</accession>
<dbReference type="AlphaFoldDB" id="A0A482XNS9"/>
<feature type="region of interest" description="Disordered" evidence="1">
    <location>
        <begin position="95"/>
        <end position="134"/>
    </location>
</feature>
<evidence type="ECO:0000313" key="4">
    <source>
        <dbReference type="Proteomes" id="UP000291343"/>
    </source>
</evidence>
<comment type="caution">
    <text evidence="3">The sequence shown here is derived from an EMBL/GenBank/DDBJ whole genome shotgun (WGS) entry which is preliminary data.</text>
</comment>
<feature type="compositionally biased region" description="Acidic residues" evidence="1">
    <location>
        <begin position="109"/>
        <end position="131"/>
    </location>
</feature>
<dbReference type="InParanoid" id="A0A482XNS9"/>
<feature type="compositionally biased region" description="Basic and acidic residues" evidence="1">
    <location>
        <begin position="95"/>
        <end position="108"/>
    </location>
</feature>
<evidence type="ECO:0000256" key="2">
    <source>
        <dbReference type="SAM" id="SignalP"/>
    </source>
</evidence>
<keyword evidence="2" id="KW-0732">Signal</keyword>
<proteinExistence type="predicted"/>
<evidence type="ECO:0008006" key="5">
    <source>
        <dbReference type="Google" id="ProtNLM"/>
    </source>
</evidence>
<sequence>MKLILIQINLLLFTIADTRSAEADSYNVKCDTELCNSKLMKKLSCNSGNKCHGYLLPKGPCDCCPVCVGFEEKNAAKIHPTSTENVAVADKIVPKTKELPKPGEVNERENEEYDLDYDYGTEEDDDEEESEETKREIAKFLKVLLSEPKSAEYPAEQLKKKLK</sequence>
<protein>
    <recommendedName>
        <fullName evidence="5">Single domain-containing protein</fullName>
    </recommendedName>
</protein>
<gene>
    <name evidence="3" type="ORF">LSTR_LSTR004963</name>
</gene>
<feature type="chain" id="PRO_5019726647" description="Single domain-containing protein" evidence="2">
    <location>
        <begin position="24"/>
        <end position="163"/>
    </location>
</feature>
<keyword evidence="4" id="KW-1185">Reference proteome</keyword>
<dbReference type="Proteomes" id="UP000291343">
    <property type="component" value="Unassembled WGS sequence"/>
</dbReference>
<organism evidence="3 4">
    <name type="scientific">Laodelphax striatellus</name>
    <name type="common">Small brown planthopper</name>
    <name type="synonym">Delphax striatella</name>
    <dbReference type="NCBI Taxonomy" id="195883"/>
    <lineage>
        <taxon>Eukaryota</taxon>
        <taxon>Metazoa</taxon>
        <taxon>Ecdysozoa</taxon>
        <taxon>Arthropoda</taxon>
        <taxon>Hexapoda</taxon>
        <taxon>Insecta</taxon>
        <taxon>Pterygota</taxon>
        <taxon>Neoptera</taxon>
        <taxon>Paraneoptera</taxon>
        <taxon>Hemiptera</taxon>
        <taxon>Auchenorrhyncha</taxon>
        <taxon>Fulgoroidea</taxon>
        <taxon>Delphacidae</taxon>
        <taxon>Criomorphinae</taxon>
        <taxon>Laodelphax</taxon>
    </lineage>
</organism>
<evidence type="ECO:0000313" key="3">
    <source>
        <dbReference type="EMBL" id="RZF47254.1"/>
    </source>
</evidence>